<proteinExistence type="predicted"/>
<evidence type="ECO:0000259" key="7">
    <source>
        <dbReference type="PROSITE" id="PS50118"/>
    </source>
</evidence>
<dbReference type="Pfam" id="PF09011">
    <property type="entry name" value="HMG_box_2"/>
    <property type="match status" value="1"/>
</dbReference>
<organism evidence="8 9">
    <name type="scientific">Henosepilachna vigintioctopunctata</name>
    <dbReference type="NCBI Taxonomy" id="420089"/>
    <lineage>
        <taxon>Eukaryota</taxon>
        <taxon>Metazoa</taxon>
        <taxon>Ecdysozoa</taxon>
        <taxon>Arthropoda</taxon>
        <taxon>Hexapoda</taxon>
        <taxon>Insecta</taxon>
        <taxon>Pterygota</taxon>
        <taxon>Neoptera</taxon>
        <taxon>Endopterygota</taxon>
        <taxon>Coleoptera</taxon>
        <taxon>Polyphaga</taxon>
        <taxon>Cucujiformia</taxon>
        <taxon>Coccinelloidea</taxon>
        <taxon>Coccinellidae</taxon>
        <taxon>Epilachninae</taxon>
        <taxon>Epilachnini</taxon>
        <taxon>Henosepilachna</taxon>
    </lineage>
</organism>
<dbReference type="Proteomes" id="UP001431783">
    <property type="component" value="Unassembled WGS sequence"/>
</dbReference>
<feature type="DNA-binding region" description="HMG box" evidence="4">
    <location>
        <begin position="181"/>
        <end position="251"/>
    </location>
</feature>
<gene>
    <name evidence="8" type="ORF">WA026_000597</name>
</gene>
<dbReference type="InterPro" id="IPR036910">
    <property type="entry name" value="HMG_box_dom_sf"/>
</dbReference>
<name>A0AAW1UY52_9CUCU</name>
<dbReference type="GO" id="GO:0003677">
    <property type="term" value="F:DNA binding"/>
    <property type="evidence" value="ECO:0007669"/>
    <property type="project" value="UniProtKB-UniRule"/>
</dbReference>
<comment type="caution">
    <text evidence="8">The sequence shown here is derived from an EMBL/GenBank/DDBJ whole genome shotgun (WGS) entry which is preliminary data.</text>
</comment>
<evidence type="ECO:0000313" key="9">
    <source>
        <dbReference type="Proteomes" id="UP001431783"/>
    </source>
</evidence>
<feature type="coiled-coil region" evidence="5">
    <location>
        <begin position="319"/>
        <end position="350"/>
    </location>
</feature>
<feature type="DNA-binding region" description="HMG box" evidence="4">
    <location>
        <begin position="365"/>
        <end position="450"/>
    </location>
</feature>
<dbReference type="GO" id="GO:0005634">
    <property type="term" value="C:nucleus"/>
    <property type="evidence" value="ECO:0007669"/>
    <property type="project" value="UniProtKB-SubCell"/>
</dbReference>
<dbReference type="Pfam" id="PF00505">
    <property type="entry name" value="HMG_box"/>
    <property type="match status" value="1"/>
</dbReference>
<evidence type="ECO:0000256" key="4">
    <source>
        <dbReference type="PROSITE-ProRule" id="PRU00267"/>
    </source>
</evidence>
<dbReference type="InterPro" id="IPR009071">
    <property type="entry name" value="HMG_box_dom"/>
</dbReference>
<feature type="DNA-binding region" description="HMG box" evidence="4">
    <location>
        <begin position="282"/>
        <end position="348"/>
    </location>
</feature>
<evidence type="ECO:0000256" key="2">
    <source>
        <dbReference type="ARBA" id="ARBA00023125"/>
    </source>
</evidence>
<dbReference type="SUPFAM" id="SSF47095">
    <property type="entry name" value="HMG-box"/>
    <property type="match status" value="4"/>
</dbReference>
<accession>A0AAW1UY52</accession>
<keyword evidence="9" id="KW-1185">Reference proteome</keyword>
<dbReference type="InterPro" id="IPR051762">
    <property type="entry name" value="UBF1"/>
</dbReference>
<feature type="compositionally biased region" description="Acidic residues" evidence="6">
    <location>
        <begin position="474"/>
        <end position="496"/>
    </location>
</feature>
<dbReference type="SMART" id="SM00398">
    <property type="entry name" value="HMG"/>
    <property type="match status" value="4"/>
</dbReference>
<dbReference type="PANTHER" id="PTHR46318:SF3">
    <property type="entry name" value="UPSTREAM BINDING TRANSCRIPTION FACTOR"/>
    <property type="match status" value="1"/>
</dbReference>
<protein>
    <recommendedName>
        <fullName evidence="7">HMG box domain-containing protein</fullName>
    </recommendedName>
</protein>
<sequence>MPQNDLMELIRRMELLIPPNDSLSYRCRTEKLNWEDITFSHYSVDQCKETWSLLQKKIRRYRLLKEVLTDAKEFILNPPPVKKYMHPGMPQKPPSSYQIFYKKKKPFLLEQYPGIDIGEISRQISQKFKQLAPEKKAKYEKLAAQAKAKYDEELQQFYLSHPEVEKLPEKNKKVKILDLKPRKPYTPFLLYFENQMRKGSNICNNDSQAKNSLKEQCREQWKKLSLKKKVLWITKAEQDMERYTEEVKKYTENHPDFNPISIKHVLSKEELALKDKFSGKPDKPPNSAYSLFSRIMLQSDEIKKINAKDRMNFISTQWKNCSEEDKNNYKNKANELVEQYKKDYEKYLESLPEDKKQLELQKNAPKKKPKAEISEDVSKKKKIKKSQPEKVAEPATPPISAFRYFANIKKFDNKTAKKSWKKLPDEEKKEYEKKLVEIKRKYILEFEKFLNSLSKEELEQYSKTKQELKFSSDDFVDDDSTTSSQSEDESDDGDSD</sequence>
<feature type="DNA-binding region" description="HMG box" evidence="4">
    <location>
        <begin position="90"/>
        <end position="158"/>
    </location>
</feature>
<evidence type="ECO:0000256" key="3">
    <source>
        <dbReference type="ARBA" id="ARBA00023242"/>
    </source>
</evidence>
<dbReference type="PANTHER" id="PTHR46318">
    <property type="entry name" value="UPSTREAM BINDING TRANSCRIPTION FACTOR"/>
    <property type="match status" value="1"/>
</dbReference>
<dbReference type="PROSITE" id="PS50118">
    <property type="entry name" value="HMG_BOX_2"/>
    <property type="match status" value="4"/>
</dbReference>
<dbReference type="CDD" id="cd00084">
    <property type="entry name" value="HMG-box_SF"/>
    <property type="match status" value="1"/>
</dbReference>
<keyword evidence="5" id="KW-0175">Coiled coil</keyword>
<dbReference type="Gene3D" id="1.10.30.10">
    <property type="entry name" value="High mobility group box domain"/>
    <property type="match status" value="3"/>
</dbReference>
<dbReference type="EMBL" id="JARQZJ010000121">
    <property type="protein sequence ID" value="KAK9888342.1"/>
    <property type="molecule type" value="Genomic_DNA"/>
</dbReference>
<feature type="region of interest" description="Disordered" evidence="6">
    <location>
        <begin position="472"/>
        <end position="496"/>
    </location>
</feature>
<feature type="domain" description="HMG box" evidence="7">
    <location>
        <begin position="181"/>
        <end position="251"/>
    </location>
</feature>
<keyword evidence="3 4" id="KW-0539">Nucleus</keyword>
<evidence type="ECO:0000256" key="1">
    <source>
        <dbReference type="ARBA" id="ARBA00004123"/>
    </source>
</evidence>
<feature type="domain" description="HMG box" evidence="7">
    <location>
        <begin position="365"/>
        <end position="450"/>
    </location>
</feature>
<feature type="region of interest" description="Disordered" evidence="6">
    <location>
        <begin position="356"/>
        <end position="396"/>
    </location>
</feature>
<comment type="subcellular location">
    <subcellularLocation>
        <location evidence="1">Nucleus</location>
    </subcellularLocation>
</comment>
<evidence type="ECO:0000256" key="5">
    <source>
        <dbReference type="SAM" id="Coils"/>
    </source>
</evidence>
<reference evidence="8 9" key="1">
    <citation type="submission" date="2023-03" db="EMBL/GenBank/DDBJ databases">
        <title>Genome insight into feeding habits of ladybird beetles.</title>
        <authorList>
            <person name="Li H.-S."/>
            <person name="Huang Y.-H."/>
            <person name="Pang H."/>
        </authorList>
    </citation>
    <scope>NUCLEOTIDE SEQUENCE [LARGE SCALE GENOMIC DNA]</scope>
    <source>
        <strain evidence="8">SYSU_2023b</strain>
        <tissue evidence="8">Whole body</tissue>
    </source>
</reference>
<feature type="domain" description="HMG box" evidence="7">
    <location>
        <begin position="90"/>
        <end position="158"/>
    </location>
</feature>
<feature type="domain" description="HMG box" evidence="7">
    <location>
        <begin position="282"/>
        <end position="348"/>
    </location>
</feature>
<dbReference type="AlphaFoldDB" id="A0AAW1UY52"/>
<evidence type="ECO:0000313" key="8">
    <source>
        <dbReference type="EMBL" id="KAK9888342.1"/>
    </source>
</evidence>
<dbReference type="CDD" id="cd22003">
    <property type="entry name" value="HMG-box_UBF1_rpt6-like"/>
    <property type="match status" value="1"/>
</dbReference>
<evidence type="ECO:0000256" key="6">
    <source>
        <dbReference type="SAM" id="MobiDB-lite"/>
    </source>
</evidence>
<keyword evidence="2 4" id="KW-0238">DNA-binding</keyword>